<feature type="region of interest" description="Disordered" evidence="1">
    <location>
        <begin position="275"/>
        <end position="309"/>
    </location>
</feature>
<dbReference type="EMBL" id="JAJSPL020000030">
    <property type="protein sequence ID" value="KAK7737292.1"/>
    <property type="molecule type" value="Genomic_DNA"/>
</dbReference>
<evidence type="ECO:0000313" key="3">
    <source>
        <dbReference type="Proteomes" id="UP001320245"/>
    </source>
</evidence>
<comment type="caution">
    <text evidence="2">The sequence shown here is derived from an EMBL/GenBank/DDBJ whole genome shotgun (WGS) entry which is preliminary data.</text>
</comment>
<proteinExistence type="predicted"/>
<dbReference type="GO" id="GO:0043291">
    <property type="term" value="C:RAVE complex"/>
    <property type="evidence" value="ECO:0007669"/>
    <property type="project" value="TreeGrafter"/>
</dbReference>
<organism evidence="2 3">
    <name type="scientific">Cytospora paraplurivora</name>
    <dbReference type="NCBI Taxonomy" id="2898453"/>
    <lineage>
        <taxon>Eukaryota</taxon>
        <taxon>Fungi</taxon>
        <taxon>Dikarya</taxon>
        <taxon>Ascomycota</taxon>
        <taxon>Pezizomycotina</taxon>
        <taxon>Sordariomycetes</taxon>
        <taxon>Sordariomycetidae</taxon>
        <taxon>Diaporthales</taxon>
        <taxon>Cytosporaceae</taxon>
        <taxon>Cytospora</taxon>
    </lineage>
</organism>
<dbReference type="AlphaFoldDB" id="A0AAN9YD60"/>
<keyword evidence="3" id="KW-1185">Reference proteome</keyword>
<dbReference type="Proteomes" id="UP001320245">
    <property type="component" value="Unassembled WGS sequence"/>
</dbReference>
<evidence type="ECO:0000313" key="2">
    <source>
        <dbReference type="EMBL" id="KAK7737292.1"/>
    </source>
</evidence>
<reference evidence="2 3" key="1">
    <citation type="journal article" date="2023" name="PLoS ONE">
        <title>Cytospora paraplurivora sp. nov. isolated from orchards with fruit tree decline syndrome in Ontario, Canada.</title>
        <authorList>
            <person name="Ilyukhin E."/>
            <person name="Nguyen H.D.T."/>
            <person name="Castle A.J."/>
            <person name="Ellouze W."/>
        </authorList>
    </citation>
    <scope>NUCLEOTIDE SEQUENCE [LARGE SCALE GENOMIC DNA]</scope>
    <source>
        <strain evidence="2 3">FDS-564</strain>
    </source>
</reference>
<protein>
    <recommendedName>
        <fullName evidence="4">RAVE subunit 2/Rogdi</fullName>
    </recommendedName>
</protein>
<sequence length="361" mass="38696">MSVEIWPSLPPEQLITAIDQTQTRELQWLLNELHDTLQSLKHGLEDCYALLAPIDPGSTLVVSTHRNETVKGHITRVGTRIVKGTLTLKMKTQPPQTYAINPDNPIQLAPLAHLHALLTESIDLLTLTTQYTYTPPTSTSTTTTTTTTTPPTPSSPPPSPAHSSTATFIAAQLRLLSQSLAEASSLLRGPQPLTASDATWVSRSCSPDHFRPRPGAGLSLHWGVQESQLVLWLRALEPAAAPVNLGLKLALAIGTARRLEHDEAEQVFIYTYPEGAVPPPETAADGSGQQRGGSRENNNSSGGGGGGRDEIEAQVFVREKVRVESADPALMSLGTKLTALATTLSLARGNLAVVMGEDPEW</sequence>
<name>A0AAN9YD60_9PEZI</name>
<accession>A0AAN9YD60</accession>
<feature type="compositionally biased region" description="Low complexity" evidence="1">
    <location>
        <begin position="133"/>
        <end position="149"/>
    </location>
</feature>
<feature type="compositionally biased region" description="Pro residues" evidence="1">
    <location>
        <begin position="150"/>
        <end position="160"/>
    </location>
</feature>
<evidence type="ECO:0008006" key="4">
    <source>
        <dbReference type="Google" id="ProtNLM"/>
    </source>
</evidence>
<dbReference type="InterPro" id="IPR028241">
    <property type="entry name" value="RAVE2/Rogdi"/>
</dbReference>
<gene>
    <name evidence="2" type="ORF">SLS53_006595</name>
</gene>
<dbReference type="PANTHER" id="PTHR13618:SF1">
    <property type="entry name" value="PROTEIN ROGDI HOMOLOG"/>
    <property type="match status" value="1"/>
</dbReference>
<feature type="region of interest" description="Disordered" evidence="1">
    <location>
        <begin position="133"/>
        <end position="164"/>
    </location>
</feature>
<dbReference type="Pfam" id="PF10259">
    <property type="entry name" value="Rogdi_lz"/>
    <property type="match status" value="1"/>
</dbReference>
<evidence type="ECO:0000256" key="1">
    <source>
        <dbReference type="SAM" id="MobiDB-lite"/>
    </source>
</evidence>
<dbReference type="PANTHER" id="PTHR13618">
    <property type="entry name" value="LEUCINE ZIPPER CONTAINING TRANSCRIPTION FACTOR LZF1"/>
    <property type="match status" value="1"/>
</dbReference>